<reference evidence="4" key="2">
    <citation type="submission" date="2000-03" db="EMBL/GenBank/DDBJ databases">
        <authorList>
            <person name="EU Arabidopsis sequencing project"/>
        </authorList>
    </citation>
    <scope>NUCLEOTIDE SEQUENCE</scope>
</reference>
<reference evidence="4" key="4">
    <citation type="submission" date="2000-03" db="EMBL/GenBank/DDBJ databases">
        <authorList>
            <person name="Spiegel L.A."/>
            <person name="Huang E.N."/>
            <person name="Nascimento L.U."/>
            <person name="de la Bastide M."/>
            <person name="Vil D.M."/>
            <person name="Preston R.R."/>
            <person name="Matero A."/>
            <person name="Shah R."/>
            <person name="O'Shaughnessy A."/>
            <person name="Rodriguez M."/>
            <person name="Shekher M."/>
            <person name="Schutz K."/>
            <person name="See L.H."/>
            <person name="Swaby I."/>
            <person name="Habermann K."/>
            <person name="Dedhia N.N."/>
            <person name="Mewes H.W."/>
            <person name="Lemcke K."/>
            <person name="Mayer K.F.X."/>
        </authorList>
    </citation>
    <scope>NUCLEOTIDE SEQUENCE</scope>
</reference>
<dbReference type="TAIR" id="AT4G09210"/>
<keyword evidence="1 3" id="KW-0812">Transmembrane</keyword>
<proteinExistence type="predicted"/>
<reference evidence="5" key="7">
    <citation type="journal article" date="2017" name="Plant J.">
        <title>Araport11: a complete reannotation of the Arabidopsis thaliana reference genome.</title>
        <authorList>
            <person name="Cheng C.Y."/>
            <person name="Krishnakumar V."/>
            <person name="Chan A.P."/>
            <person name="Thibaud-Nissen F."/>
            <person name="Schobel S."/>
            <person name="Town C.D."/>
        </authorList>
    </citation>
    <scope>GENOME REANNOTATION</scope>
    <source>
        <strain evidence="5">cv. Columbia</strain>
    </source>
</reference>
<dbReference type="HOGENOM" id="CLU_1706683_0_0_1"/>
<gene>
    <name evidence="2 4" type="ordered locus">At4g09210</name>
    <name evidence="3" type="ORF">T30A10.3</name>
</gene>
<dbReference type="Araport" id="AT4G09210"/>
<organism evidence="4">
    <name type="scientific">Arabidopsis thaliana</name>
    <name type="common">Mouse-ear cress</name>
    <dbReference type="NCBI Taxonomy" id="3702"/>
    <lineage>
        <taxon>Eukaryota</taxon>
        <taxon>Viridiplantae</taxon>
        <taxon>Streptophyta</taxon>
        <taxon>Embryophyta</taxon>
        <taxon>Tracheophyta</taxon>
        <taxon>Spermatophyta</taxon>
        <taxon>Magnoliopsida</taxon>
        <taxon>eudicotyledons</taxon>
        <taxon>Gunneridae</taxon>
        <taxon>Pentapetalae</taxon>
        <taxon>rosids</taxon>
        <taxon>malvids</taxon>
        <taxon>Brassicales</taxon>
        <taxon>Brassicaceae</taxon>
        <taxon>Camelineae</taxon>
        <taxon>Arabidopsis</taxon>
    </lineage>
</organism>
<dbReference type="EMBL" id="CP002687">
    <property type="protein sequence ID" value="AEE82735.1"/>
    <property type="molecule type" value="Genomic_DNA"/>
</dbReference>
<keyword evidence="1" id="KW-1133">Transmembrane helix</keyword>
<protein>
    <submittedName>
        <fullName evidence="3">Transmembrane protein</fullName>
    </submittedName>
</protein>
<feature type="transmembrane region" description="Helical" evidence="1">
    <location>
        <begin position="16"/>
        <end position="37"/>
    </location>
</feature>
<dbReference type="PIR" id="D85093">
    <property type="entry name" value="D85093"/>
</dbReference>
<reference evidence="3" key="5">
    <citation type="submission" date="2011-02" db="EMBL/GenBank/DDBJ databases">
        <authorList>
            <consortium name="TAIR"/>
            <person name="Swarbreck D."/>
            <person name="Lamesch P."/>
            <person name="Wilks C."/>
            <person name="Huala E."/>
        </authorList>
    </citation>
    <scope>NUCLEOTIDE SEQUENCE</scope>
</reference>
<dbReference type="PaxDb" id="3702-AT4G09210.1"/>
<dbReference type="GeneID" id="826503"/>
<evidence type="ECO:0000256" key="1">
    <source>
        <dbReference type="SAM" id="Phobius"/>
    </source>
</evidence>
<reference evidence="3" key="6">
    <citation type="submission" date="2016-05" db="EMBL/GenBank/DDBJ databases">
        <authorList>
            <person name="Krishnakumar V."/>
            <person name="Cheng C.-Y."/>
            <person name="Chan A.P."/>
            <person name="Schobel S."/>
            <person name="Kim M."/>
            <person name="Ferlanti E.S."/>
            <person name="Belyaeva I."/>
            <person name="Rosen B.D."/>
            <person name="Micklem G."/>
            <person name="Miller J.R."/>
            <person name="Vaughn M."/>
            <person name="Town C.D."/>
        </authorList>
    </citation>
    <scope>NUCLEOTIDE SEQUENCE</scope>
</reference>
<keyword evidence="5" id="KW-1185">Reference proteome</keyword>
<name>Q9M0Q7_ARATH</name>
<evidence type="ECO:0000313" key="4">
    <source>
        <dbReference type="EMBL" id="CAB78045.1"/>
    </source>
</evidence>
<dbReference type="AlphaFoldDB" id="Q9M0Q7"/>
<dbReference type="Proteomes" id="UP000006548">
    <property type="component" value="Chromosome 4"/>
</dbReference>
<reference evidence="3 5" key="1">
    <citation type="journal article" date="1999" name="Nature">
        <title>Sequence and analysis of chromosome 4 of the plant Arabidopsis thaliana.</title>
        <authorList>
            <consortium name="EU"/>
            <consortium name="CSHL and WU Arabidopsis Sequencing Project"/>
            <person name="Mayer K."/>
            <person name="Schuller C."/>
            <person name="Wambutt R."/>
            <person name="Murphy G."/>
            <person name="Volckaert G."/>
            <person name="Pohl T."/>
            <person name="Dusterhoft A."/>
            <person name="Stiekema W."/>
            <person name="Entian K.D."/>
            <person name="Terryn N."/>
            <person name="Harris B."/>
            <person name="Ansorge W."/>
            <person name="Brandt P."/>
            <person name="Grivell L."/>
            <person name="Rieger M."/>
            <person name="Weichselgartner M."/>
            <person name="de Simone V."/>
            <person name="Obermaier B."/>
            <person name="Mache R."/>
            <person name="Muller M."/>
            <person name="Kreis M."/>
            <person name="Delseny M."/>
            <person name="Puigdomenech P."/>
            <person name="Watson M."/>
            <person name="Schmidtheini T."/>
            <person name="Reichert B."/>
            <person name="Portatelle D."/>
            <person name="Perez-Alonso M."/>
            <person name="Boutry M."/>
            <person name="Bancroft I."/>
            <person name="Vos P."/>
            <person name="Hoheisel J."/>
            <person name="Zimmermann W."/>
            <person name="Wedler H."/>
            <person name="Ridley P."/>
            <person name="Langham S.A."/>
            <person name="McCullagh B."/>
            <person name="Bilham L."/>
            <person name="Robben J."/>
            <person name="Van der Schueren J."/>
            <person name="Grymonprez B."/>
            <person name="Chuang Y.J."/>
            <person name="Vandenbussche F."/>
            <person name="Braeken M."/>
            <person name="Weltjens I."/>
            <person name="Voet M."/>
            <person name="Bastiaens I."/>
            <person name="Aert R."/>
            <person name="Defoor E."/>
            <person name="Weitzenegger T."/>
            <person name="Bothe G."/>
            <person name="Ramsperger U."/>
            <person name="Hilbert H."/>
            <person name="Braun M."/>
            <person name="Holzer E."/>
            <person name="Brandt A."/>
            <person name="Peters S."/>
            <person name="van Staveren M."/>
            <person name="Dirske W."/>
            <person name="Mooijman P."/>
            <person name="Klein Lankhorst R."/>
            <person name="Rose M."/>
            <person name="Hauf J."/>
            <person name="Kotter P."/>
            <person name="Berneiser S."/>
            <person name="Hempel S."/>
            <person name="Feldpausch M."/>
            <person name="Lamberth S."/>
            <person name="Van den Daele H."/>
            <person name="De Keyser A."/>
            <person name="Buysshaert C."/>
            <person name="Gielen J."/>
            <person name="Villarroel R."/>
            <person name="De Clercq R."/>
            <person name="Van Montagu M."/>
            <person name="Rogers J."/>
            <person name="Cronin A."/>
            <person name="Quail M."/>
            <person name="Bray-Allen S."/>
            <person name="Clark L."/>
            <person name="Doggett J."/>
            <person name="Hall S."/>
            <person name="Kay M."/>
            <person name="Lennard N."/>
            <person name="McLay K."/>
            <person name="Mayes R."/>
            <person name="Pettett A."/>
            <person name="Rajandream M.A."/>
            <person name="Lyne M."/>
            <person name="Benes V."/>
            <person name="Rechmann S."/>
            <person name="Borkova D."/>
            <person name="Blocker H."/>
            <person name="Scharfe M."/>
            <person name="Grimm M."/>
            <person name="Lohnert T.H."/>
            <person name="Dose S."/>
            <person name="de Haan M."/>
            <person name="Maarse A."/>
            <person name="Schafer M."/>
            <person name="Muller-Auer S."/>
            <person name="Gabel C."/>
            <person name="Fuchs M."/>
            <person name="Fartmann B."/>
            <person name="Granderath K."/>
            <person name="Dauner D."/>
            <person name="Herzl A."/>
            <person name="Neumann S."/>
            <person name="Argiriou A."/>
            <person name="Vitale D."/>
            <person name="Liguori R."/>
            <person name="Piravandi E."/>
            <person name="Massenet O."/>
            <person name="Quigley F."/>
            <person name="Clabauld G."/>
            <person name="Mundlein A."/>
            <person name="Felber R."/>
            <person name="Schnabl S."/>
            <person name="Hiller R."/>
            <person name="Schmidt W."/>
            <person name="Lecharny A."/>
            <person name="Aubourg S."/>
            <person name="Chefdor F."/>
            <person name="Cooke R."/>
            <person name="Berger C."/>
            <person name="Montfort A."/>
            <person name="Casacuberta E."/>
            <person name="Gibbons T."/>
            <person name="Weber N."/>
            <person name="Vandenbol M."/>
            <person name="Bargues M."/>
            <person name="Terol J."/>
            <person name="Torres A."/>
            <person name="Perez-Perez A."/>
            <person name="Purnelle B."/>
            <person name="Bent E."/>
            <person name="Johnson S."/>
            <person name="Tacon D."/>
            <person name="Jesse T."/>
            <person name="Heijnen L."/>
            <person name="Schwarz S."/>
            <person name="Scholler P."/>
            <person name="Heber S."/>
            <person name="Francs P."/>
            <person name="Bielke C."/>
            <person name="Frishman D."/>
            <person name="Haase D."/>
            <person name="Lemcke K."/>
            <person name="Mewes H.W."/>
            <person name="Stocker S."/>
            <person name="Zaccaria P."/>
            <person name="Bevan M."/>
            <person name="Wilson R.K."/>
            <person name="de la Bastide M."/>
            <person name="Habermann K."/>
            <person name="Parnell L."/>
            <person name="Dedhia N."/>
            <person name="Gnoj L."/>
            <person name="Schutz K."/>
            <person name="Huang E."/>
            <person name="Spiegel L."/>
            <person name="Sehkon M."/>
            <person name="Murray J."/>
            <person name="Sheet P."/>
            <person name="Cordes M."/>
            <person name="Abu-Threideh J."/>
            <person name="Stoneking T."/>
            <person name="Kalicki J."/>
            <person name="Graves T."/>
            <person name="Harmon G."/>
            <person name="Edwards J."/>
            <person name="Latreille P."/>
            <person name="Courtney L."/>
            <person name="Cloud J."/>
            <person name="Abbott A."/>
            <person name="Scott K."/>
            <person name="Johnson D."/>
            <person name="Minx P."/>
            <person name="Bentley D."/>
            <person name="Fulton B."/>
            <person name="Miller N."/>
            <person name="Greco T."/>
            <person name="Kemp K."/>
            <person name="Kramer J."/>
            <person name="Fulton L."/>
            <person name="Mardis E."/>
            <person name="Dante M."/>
            <person name="Pepin K."/>
            <person name="Hillier L."/>
            <person name="Nelson J."/>
            <person name="Spieth J."/>
            <person name="Ryan E."/>
            <person name="Andrews S."/>
            <person name="Geisel C."/>
            <person name="Layman D."/>
            <person name="Du H."/>
            <person name="Ali J."/>
            <person name="Berghoff A."/>
            <person name="Jones K."/>
            <person name="Drone K."/>
            <person name="Cotton M."/>
            <person name="Joshu C."/>
            <person name="Antonoiu B."/>
            <person name="Zidanic M."/>
            <person name="Strong C."/>
            <person name="Sun H."/>
            <person name="Lamar B."/>
            <person name="Yordan C."/>
            <person name="Ma P."/>
            <person name="Zhong J."/>
            <person name="Preston R."/>
            <person name="Vil D."/>
            <person name="Shekher M."/>
            <person name="Matero A."/>
            <person name="Shah R."/>
            <person name="Swaby I.K."/>
            <person name="O'Shaughnessy A."/>
            <person name="Rodriguez M."/>
            <person name="Hoffmann J."/>
            <person name="Till S."/>
            <person name="Granat S."/>
            <person name="Shohdy N."/>
            <person name="Hasegawa A."/>
            <person name="Hameed A."/>
            <person name="Lodhi M."/>
            <person name="Johnson A."/>
            <person name="Chen E."/>
            <person name="Marra M."/>
            <person name="Martienssen R."/>
            <person name="McCombie W.R."/>
        </authorList>
    </citation>
    <scope>NUCLEOTIDE SEQUENCE [LARGE SCALE GENOMIC DNA]</scope>
    <source>
        <strain evidence="5">cv. Columbia</strain>
    </source>
</reference>
<evidence type="ECO:0000313" key="2">
    <source>
        <dbReference type="Araport" id="AT4G09210"/>
    </source>
</evidence>
<reference evidence="4" key="3">
    <citation type="submission" date="2000-03" db="EMBL/GenBank/DDBJ databases">
        <authorList>
            <person name="Robben J."/>
            <person name="Grymonprez B."/>
            <person name="Volckaert G"/>
            <person name="Spiegel L.A."/>
            <person name="Huang E.N."/>
            <person name="Nascimento L.U."/>
            <person name="de la Bastide M."/>
            <person name="Vil D.M."/>
            <person name="Preston R.R."/>
            <person name="Matero A."/>
            <person name="Shah R."/>
            <person name="O'Shaughnessy A."/>
            <person name="Rodriguez M."/>
            <person name="Shekher M."/>
            <person name="Schutz K."/>
            <person name="See L.H."/>
            <person name="Swaby I."/>
            <person name="Habermann K."/>
            <person name="Dedhia N.N."/>
            <person name="Mewes H.W."/>
            <person name="Lemcke K."/>
            <person name="Mayer K.F.X."/>
        </authorList>
    </citation>
    <scope>NUCLEOTIDE SEQUENCE</scope>
</reference>
<keyword evidence="1" id="KW-0472">Membrane</keyword>
<dbReference type="KEGG" id="ath:AT4G09210"/>
<evidence type="ECO:0000313" key="5">
    <source>
        <dbReference type="Proteomes" id="UP000006548"/>
    </source>
</evidence>
<sequence>MYICIYLPLHAASSHIVFITITSLSLISISAIIIIVVTPELTSRWGHDCLTWLVSSPFITGLLEQFLDPKSEFLVEVLRIYFPSDLKESNCEFGVVGKISRRARISKFRSHDPRVLRGVSGHSGALIDPTTVVSDRGSVREATGTFRSIGKGNP</sequence>
<evidence type="ECO:0000313" key="3">
    <source>
        <dbReference type="EMBL" id="AEE82735.1"/>
    </source>
</evidence>
<dbReference type="EMBL" id="AL161514">
    <property type="protein sequence ID" value="CAB78045.1"/>
    <property type="molecule type" value="Genomic_DNA"/>
</dbReference>
<accession>Q9M0Q7</accession>